<dbReference type="SUPFAM" id="SSF53187">
    <property type="entry name" value="Zn-dependent exopeptidases"/>
    <property type="match status" value="1"/>
</dbReference>
<dbReference type="GO" id="GO:0016787">
    <property type="term" value="F:hydrolase activity"/>
    <property type="evidence" value="ECO:0007669"/>
    <property type="project" value="UniProtKB-KW"/>
</dbReference>
<dbReference type="InterPro" id="IPR011650">
    <property type="entry name" value="Peptidase_M20_dimer"/>
</dbReference>
<dbReference type="InterPro" id="IPR050072">
    <property type="entry name" value="Peptidase_M20A"/>
</dbReference>
<evidence type="ECO:0000256" key="2">
    <source>
        <dbReference type="ARBA" id="ARBA00006247"/>
    </source>
</evidence>
<keyword evidence="4" id="KW-0378">Hydrolase</keyword>
<name>E6PZJ8_9ZZZZ</name>
<proteinExistence type="inferred from homology"/>
<dbReference type="Pfam" id="PF07687">
    <property type="entry name" value="M20_dimer"/>
    <property type="match status" value="1"/>
</dbReference>
<protein>
    <submittedName>
        <fullName evidence="7">Peptidase dimerisation</fullName>
    </submittedName>
</protein>
<evidence type="ECO:0000256" key="3">
    <source>
        <dbReference type="ARBA" id="ARBA00022723"/>
    </source>
</evidence>
<feature type="domain" description="Peptidase M20 dimerisation" evidence="6">
    <location>
        <begin position="187"/>
        <end position="277"/>
    </location>
</feature>
<evidence type="ECO:0000256" key="5">
    <source>
        <dbReference type="ARBA" id="ARBA00022833"/>
    </source>
</evidence>
<comment type="similarity">
    <text evidence="2">Belongs to the peptidase M20A family.</text>
</comment>
<dbReference type="InterPro" id="IPR036264">
    <property type="entry name" value="Bact_exopeptidase_dim_dom"/>
</dbReference>
<gene>
    <name evidence="7" type="ORF">CARN3_1375</name>
</gene>
<dbReference type="Pfam" id="PF01546">
    <property type="entry name" value="Peptidase_M20"/>
    <property type="match status" value="1"/>
</dbReference>
<evidence type="ECO:0000256" key="4">
    <source>
        <dbReference type="ARBA" id="ARBA00022801"/>
    </source>
</evidence>
<dbReference type="Gene3D" id="3.30.70.360">
    <property type="match status" value="1"/>
</dbReference>
<accession>E6PZJ8</accession>
<dbReference type="GO" id="GO:0046872">
    <property type="term" value="F:metal ion binding"/>
    <property type="evidence" value="ECO:0007669"/>
    <property type="project" value="UniProtKB-KW"/>
</dbReference>
<dbReference type="Gene3D" id="3.40.630.10">
    <property type="entry name" value="Zn peptidases"/>
    <property type="match status" value="1"/>
</dbReference>
<dbReference type="InterPro" id="IPR002933">
    <property type="entry name" value="Peptidase_M20"/>
</dbReference>
<keyword evidence="5" id="KW-0862">Zinc</keyword>
<dbReference type="SUPFAM" id="SSF55031">
    <property type="entry name" value="Bacterial exopeptidase dimerisation domain"/>
    <property type="match status" value="1"/>
</dbReference>
<sequence length="364" mass="38532">MLALGYSGCMTHAELNDVSPLMSMNPIDPIDLTRKLVAIESTTYREGAVGDFVAEFLATRGWSVGKTAVPQPAESGVDGARWNVYAGPGEGPPELVFSTHLDTVPPYVALGEDEDFLYGRGVCDAKGIAAAQVAAAERLRVEGYAVGLLFVSGEERDSAGAKVANETPKGSRFLINGEPTDNRLALASKGALRAVLRAEGRMAHSAYPELGESAVHKLVEALGRLLEIPLPTTEGIGESTLNIGQIEGGRAPNVIADRAAAQILIRLVGDSAETRAQVILAAAGLAEVEFPLEIPFVRLRTVEGFPTMVAKFTTDIPQLTNWGEPLLLGPGSIHVAHTPAEKIAKKELLEAVDLYVSLAKHLLG</sequence>
<evidence type="ECO:0000313" key="7">
    <source>
        <dbReference type="EMBL" id="CBI00357.1"/>
    </source>
</evidence>
<dbReference type="PANTHER" id="PTHR43808">
    <property type="entry name" value="ACETYLORNITHINE DEACETYLASE"/>
    <property type="match status" value="1"/>
</dbReference>
<comment type="caution">
    <text evidence="7">The sequence shown here is derived from an EMBL/GenBank/DDBJ whole genome shotgun (WGS) entry which is preliminary data.</text>
</comment>
<dbReference type="EMBL" id="CABN01000126">
    <property type="protein sequence ID" value="CBI00357.1"/>
    <property type="molecule type" value="Genomic_DNA"/>
</dbReference>
<evidence type="ECO:0000259" key="6">
    <source>
        <dbReference type="Pfam" id="PF07687"/>
    </source>
</evidence>
<evidence type="ECO:0000256" key="1">
    <source>
        <dbReference type="ARBA" id="ARBA00001947"/>
    </source>
</evidence>
<organism evidence="7">
    <name type="scientific">mine drainage metagenome</name>
    <dbReference type="NCBI Taxonomy" id="410659"/>
    <lineage>
        <taxon>unclassified sequences</taxon>
        <taxon>metagenomes</taxon>
        <taxon>ecological metagenomes</taxon>
    </lineage>
</organism>
<dbReference type="AlphaFoldDB" id="E6PZJ8"/>
<reference evidence="7" key="1">
    <citation type="submission" date="2009-10" db="EMBL/GenBank/DDBJ databases">
        <title>Diversity of trophic interactions inside an arsenic-rich microbial ecosystem.</title>
        <authorList>
            <person name="Bertin P.N."/>
            <person name="Heinrich-Salmeron A."/>
            <person name="Pelletier E."/>
            <person name="Goulhen-Chollet F."/>
            <person name="Arsene-Ploetze F."/>
            <person name="Gallien S."/>
            <person name="Calteau A."/>
            <person name="Vallenet D."/>
            <person name="Casiot C."/>
            <person name="Chane-Woon-Ming B."/>
            <person name="Giloteaux L."/>
            <person name="Barakat M."/>
            <person name="Bonnefoy V."/>
            <person name="Bruneel O."/>
            <person name="Chandler M."/>
            <person name="Cleiss J."/>
            <person name="Duran R."/>
            <person name="Elbaz-Poulichet F."/>
            <person name="Fonknechten N."/>
            <person name="Lauga B."/>
            <person name="Mornico D."/>
            <person name="Ortet P."/>
            <person name="Schaeffer C."/>
            <person name="Siguier P."/>
            <person name="Alexander Thil Smith A."/>
            <person name="Van Dorsselaer A."/>
            <person name="Weissenbach J."/>
            <person name="Medigue C."/>
            <person name="Le Paslier D."/>
        </authorList>
    </citation>
    <scope>NUCLEOTIDE SEQUENCE</scope>
</reference>
<keyword evidence="3" id="KW-0479">Metal-binding</keyword>
<dbReference type="PANTHER" id="PTHR43808:SF8">
    <property type="entry name" value="PEPTIDASE M20 DIMERISATION DOMAIN-CONTAINING PROTEIN"/>
    <property type="match status" value="1"/>
</dbReference>
<comment type="cofactor">
    <cofactor evidence="1">
        <name>Zn(2+)</name>
        <dbReference type="ChEBI" id="CHEBI:29105"/>
    </cofactor>
</comment>